<keyword evidence="6" id="KW-1185">Reference proteome</keyword>
<evidence type="ECO:0000313" key="5">
    <source>
        <dbReference type="EMBL" id="QHN34531.1"/>
    </source>
</evidence>
<dbReference type="InterPro" id="IPR012037">
    <property type="entry name" value="Alpha/beta-hydrolase_fam"/>
</dbReference>
<dbReference type="Pfam" id="PF15420">
    <property type="entry name" value="Abhydrolase_9_N"/>
    <property type="match status" value="1"/>
</dbReference>
<keyword evidence="2" id="KW-0472">Membrane</keyword>
<feature type="transmembrane region" description="Helical" evidence="2">
    <location>
        <begin position="46"/>
        <end position="63"/>
    </location>
</feature>
<evidence type="ECO:0000256" key="2">
    <source>
        <dbReference type="SAM" id="Phobius"/>
    </source>
</evidence>
<feature type="domain" description="Alpha/beta-hydrolase N-terminal" evidence="4">
    <location>
        <begin position="66"/>
        <end position="273"/>
    </location>
</feature>
<feature type="transmembrane region" description="Helical" evidence="2">
    <location>
        <begin position="115"/>
        <end position="135"/>
    </location>
</feature>
<evidence type="ECO:0000256" key="1">
    <source>
        <dbReference type="SAM" id="MobiDB-lite"/>
    </source>
</evidence>
<proteinExistence type="predicted"/>
<evidence type="ECO:0000313" key="6">
    <source>
        <dbReference type="Proteomes" id="UP001059836"/>
    </source>
</evidence>
<evidence type="ECO:0000259" key="4">
    <source>
        <dbReference type="Pfam" id="PF15420"/>
    </source>
</evidence>
<dbReference type="RefSeq" id="WP_213247735.1">
    <property type="nucleotide sequence ID" value="NZ_CP045806.1"/>
</dbReference>
<feature type="region of interest" description="Disordered" evidence="1">
    <location>
        <begin position="233"/>
        <end position="253"/>
    </location>
</feature>
<dbReference type="InterPro" id="IPR027788">
    <property type="entry name" value="Alpha/beta-hydrolase_N_dom"/>
</dbReference>
<dbReference type="EMBL" id="CP045809">
    <property type="protein sequence ID" value="QHN34531.1"/>
    <property type="molecule type" value="Genomic_DNA"/>
</dbReference>
<name>A0ABX6IFA7_9ACTN</name>
<feature type="transmembrane region" description="Helical" evidence="2">
    <location>
        <begin position="155"/>
        <end position="175"/>
    </location>
</feature>
<protein>
    <recommendedName>
        <fullName evidence="7">Alpha/beta-hydrolase family protein</fullName>
    </recommendedName>
</protein>
<evidence type="ECO:0008006" key="7">
    <source>
        <dbReference type="Google" id="ProtNLM"/>
    </source>
</evidence>
<dbReference type="PIRSF" id="PIRSF007542">
    <property type="entry name" value="UCP007542"/>
    <property type="match status" value="1"/>
</dbReference>
<dbReference type="InterPro" id="IPR027787">
    <property type="entry name" value="Alpha/beta-hydrolase_catalytic"/>
</dbReference>
<evidence type="ECO:0000259" key="3">
    <source>
        <dbReference type="Pfam" id="PF10081"/>
    </source>
</evidence>
<dbReference type="Proteomes" id="UP001059836">
    <property type="component" value="Chromosome"/>
</dbReference>
<feature type="domain" description="Alpha/beta-hydrolase catalytic" evidence="3">
    <location>
        <begin position="290"/>
        <end position="579"/>
    </location>
</feature>
<keyword evidence="2" id="KW-0812">Transmembrane</keyword>
<feature type="transmembrane region" description="Helical" evidence="2">
    <location>
        <begin position="196"/>
        <end position="217"/>
    </location>
</feature>
<feature type="transmembrane region" description="Helical" evidence="2">
    <location>
        <begin position="75"/>
        <end position="103"/>
    </location>
</feature>
<reference evidence="5" key="1">
    <citation type="journal article" date="2021" name="Nat. Microbiol.">
        <title>Cocultivation of an ultrasmall environmental parasitic bacterium with lytic ability against bacteria associated with wastewater foams.</title>
        <authorList>
            <person name="Batinovic S."/>
            <person name="Rose J.J.A."/>
            <person name="Ratcliffe J."/>
            <person name="Seviour R.J."/>
            <person name="Petrovski S."/>
        </authorList>
    </citation>
    <scope>NUCLEOTIDE SEQUENCE</scope>
    <source>
        <strain evidence="5">CON9</strain>
    </source>
</reference>
<sequence length="586" mass="64970">MGDDDSTTSNDAIATGVIGEEPAATAEPGVRGRRPRRARRLLSRRVHRYSFTGLSAALVMLWLSVTPSLLPREPVFQGLISAISAGTGYLLGTFASWLVRYLISRERPWPPPRREYWFGLLVVALIGTSIMLYWFARWQDEIRDLMGMPHMSWHAYPVIAVIAHVAFIVLIWLGWAWGDAVRFLARRLDNYVPPRLAGVTSVLLVLVLTVLVLNGVVARYSMRAMNSSFASLNDETTAESEPTTSPLRSGGPGSLVTWDSIGLQGRVFIGTGPTVADLERFNGTPAKEPVRSYVGLGEDADPRANARLAVAEMERSGAFDRKIIAVAGTTGTGWINRSTVDSLEYMYNGDTATVAIQYSYLPSWLSFLVDNERSRRSGQALFEAVSARIRTMPEAQRPKLVVFGESLGTSGAEAPFSTIPDIAARTDGAFFTGPIVNNPLWKATTRDRDKGSPERLPVFENGDQVRFVAGHDDIAEAEKRPWPTTSRILFLQHASDPVVWWDPGTILRKPDWLREKRGPDVHPDVRWIPLVTFLQISADMVSSDKVPDGHGHNYSTEIPYAWQAILRVPGWTDDKSARLGPELARY</sequence>
<keyword evidence="2" id="KW-1133">Transmembrane helix</keyword>
<accession>A0ABX6IFA7</accession>
<dbReference type="Pfam" id="PF10081">
    <property type="entry name" value="Abhydrolase_9"/>
    <property type="match status" value="1"/>
</dbReference>
<gene>
    <name evidence="5" type="ORF">GII31_06065</name>
</gene>
<organism evidence="5 6">
    <name type="scientific">Gordonia pseudamarae</name>
    <dbReference type="NCBI Taxonomy" id="2831662"/>
    <lineage>
        <taxon>Bacteria</taxon>
        <taxon>Bacillati</taxon>
        <taxon>Actinomycetota</taxon>
        <taxon>Actinomycetes</taxon>
        <taxon>Mycobacteriales</taxon>
        <taxon>Gordoniaceae</taxon>
        <taxon>Gordonia</taxon>
    </lineage>
</organism>